<dbReference type="EMBL" id="CATOUU010001125">
    <property type="protein sequence ID" value="CAI9973601.1"/>
    <property type="molecule type" value="Genomic_DNA"/>
</dbReference>
<keyword evidence="3" id="KW-1185">Reference proteome</keyword>
<name>A0AA86V2E8_9EUKA</name>
<evidence type="ECO:0000313" key="1">
    <source>
        <dbReference type="EMBL" id="CAI9973601.1"/>
    </source>
</evidence>
<proteinExistence type="predicted"/>
<gene>
    <name evidence="2" type="ORF">HINF_LOCUS16916</name>
    <name evidence="1" type="ORF">HINF_LOCUS61246</name>
</gene>
<evidence type="ECO:0000313" key="3">
    <source>
        <dbReference type="Proteomes" id="UP001642409"/>
    </source>
</evidence>
<reference evidence="1" key="1">
    <citation type="submission" date="2023-06" db="EMBL/GenBank/DDBJ databases">
        <authorList>
            <person name="Kurt Z."/>
        </authorList>
    </citation>
    <scope>NUCLEOTIDE SEQUENCE</scope>
</reference>
<comment type="caution">
    <text evidence="1">The sequence shown here is derived from an EMBL/GenBank/DDBJ whole genome shotgun (WGS) entry which is preliminary data.</text>
</comment>
<organism evidence="1">
    <name type="scientific">Hexamita inflata</name>
    <dbReference type="NCBI Taxonomy" id="28002"/>
    <lineage>
        <taxon>Eukaryota</taxon>
        <taxon>Metamonada</taxon>
        <taxon>Diplomonadida</taxon>
        <taxon>Hexamitidae</taxon>
        <taxon>Hexamitinae</taxon>
        <taxon>Hexamita</taxon>
    </lineage>
</organism>
<sequence>MYTFNPRGLSLVIKQIDVIQLNNCSFALDQLIVNARDISLQNCDISGDQQQFICNNLHLCITGVQRIDWLRADKCQTILITINEFHPDFYKELATLSQIQNLNQLCMYDSTLDLQKIDVSLQIINLRNCFLQNQATKNFKVDQLIINESDFRTSQLIGANINKLCVSNIYDGTGNDFYFNYLIYYTILDDFPNLEYLQISDCIMKIKTCSTPVIQDLQYFGNHTQRVSLKFFKNIQKIVLQAEAPHLQTYQIALKQHSIIIYQNESKNKIITDIKLNHSLFIAFLKSKQIESLQLVHQVKLGYE</sequence>
<dbReference type="Proteomes" id="UP001642409">
    <property type="component" value="Unassembled WGS sequence"/>
</dbReference>
<dbReference type="AlphaFoldDB" id="A0AA86V2E8"/>
<protein>
    <submittedName>
        <fullName evidence="2">Hypothetical_protein</fullName>
    </submittedName>
</protein>
<evidence type="ECO:0000313" key="2">
    <source>
        <dbReference type="EMBL" id="CAL6000798.1"/>
    </source>
</evidence>
<reference evidence="2 3" key="2">
    <citation type="submission" date="2024-07" db="EMBL/GenBank/DDBJ databases">
        <authorList>
            <person name="Akdeniz Z."/>
        </authorList>
    </citation>
    <scope>NUCLEOTIDE SEQUENCE [LARGE SCALE GENOMIC DNA]</scope>
</reference>
<dbReference type="EMBL" id="CAXDID020000042">
    <property type="protein sequence ID" value="CAL6000798.1"/>
    <property type="molecule type" value="Genomic_DNA"/>
</dbReference>
<accession>A0AA86V2E8</accession>